<dbReference type="EMBL" id="BK014869">
    <property type="protein sequence ID" value="DAD79661.1"/>
    <property type="molecule type" value="Genomic_DNA"/>
</dbReference>
<protein>
    <submittedName>
        <fullName evidence="1">Uncharacterized protein</fullName>
    </submittedName>
</protein>
<name>A0A8S5MBH2_9CAUD</name>
<accession>A0A8S5MBH2</accession>
<reference evidence="1" key="1">
    <citation type="journal article" date="2021" name="Proc. Natl. Acad. Sci. U.S.A.">
        <title>A Catalog of Tens of Thousands of Viruses from Human Metagenomes Reveals Hidden Associations with Chronic Diseases.</title>
        <authorList>
            <person name="Tisza M.J."/>
            <person name="Buck C.B."/>
        </authorList>
    </citation>
    <scope>NUCLEOTIDE SEQUENCE</scope>
    <source>
        <strain evidence="1">Ct53O25</strain>
    </source>
</reference>
<organism evidence="1">
    <name type="scientific">Podoviridae sp. ct53O25</name>
    <dbReference type="NCBI Taxonomy" id="2826539"/>
    <lineage>
        <taxon>Viruses</taxon>
        <taxon>Duplodnaviria</taxon>
        <taxon>Heunggongvirae</taxon>
        <taxon>Uroviricota</taxon>
        <taxon>Caudoviricetes</taxon>
    </lineage>
</organism>
<sequence>MSHTDDRFTEFLIKDDGNEVITSFYAGTDEEGRFVLEGDRFSLDREDTLKLIQWLEEWNNASKEEN</sequence>
<proteinExistence type="predicted"/>
<evidence type="ECO:0000313" key="1">
    <source>
        <dbReference type="EMBL" id="DAD79661.1"/>
    </source>
</evidence>